<name>A0A835U952_VANPL</name>
<dbReference type="InterPro" id="IPR001763">
    <property type="entry name" value="Rhodanese-like_dom"/>
</dbReference>
<keyword evidence="3" id="KW-1185">Reference proteome</keyword>
<dbReference type="PANTHER" id="PTHR10828">
    <property type="entry name" value="M-PHASE INDUCER PHOSPHATASE DUAL SPECIFICITY PHOSPHATASE CDC25"/>
    <property type="match status" value="1"/>
</dbReference>
<proteinExistence type="predicted"/>
<dbReference type="GO" id="GO:0005737">
    <property type="term" value="C:cytoplasm"/>
    <property type="evidence" value="ECO:0007669"/>
    <property type="project" value="TreeGrafter"/>
</dbReference>
<dbReference type="GO" id="GO:0004725">
    <property type="term" value="F:protein tyrosine phosphatase activity"/>
    <property type="evidence" value="ECO:0007669"/>
    <property type="project" value="TreeGrafter"/>
</dbReference>
<sequence>MLKATFVISSSEMSNVGKQGGEARRGDVAYQLERIWSISVLKILPDLELVTQIQEFLKDIDGEFLKIIHCTEDMLAQSIWDAVHCEQPNLKDVKGEGSMGVRTKMALRISYITPSELISMRRVSKVAIVDVRDEERSYDAHIAGSHHYASGNFSGECLILWEALKGKTQPFSIAHSARFLSLVFGPHYAILQPDNSNASMLALAVRGPTCAQMFVDYLSKKSEDAGIREVVILERGFNGWKASGREVCSCMDNPCKAEAA</sequence>
<dbReference type="AlphaFoldDB" id="A0A835U952"/>
<dbReference type="Gene3D" id="3.40.250.10">
    <property type="entry name" value="Rhodanese-like domain"/>
    <property type="match status" value="1"/>
</dbReference>
<dbReference type="InterPro" id="IPR036873">
    <property type="entry name" value="Rhodanese-like_dom_sf"/>
</dbReference>
<dbReference type="PANTHER" id="PTHR10828:SF38">
    <property type="entry name" value="ARSENICAL-RESISTANCE PROTEIN 2-RELATED"/>
    <property type="match status" value="1"/>
</dbReference>
<evidence type="ECO:0000259" key="1">
    <source>
        <dbReference type="PROSITE" id="PS50206"/>
    </source>
</evidence>
<dbReference type="OrthoDB" id="124397at2759"/>
<dbReference type="SUPFAM" id="SSF52821">
    <property type="entry name" value="Rhodanese/Cell cycle control phosphatase"/>
    <property type="match status" value="1"/>
</dbReference>
<feature type="domain" description="Rhodanese" evidence="1">
    <location>
        <begin position="122"/>
        <end position="249"/>
    </location>
</feature>
<dbReference type="Proteomes" id="UP000636800">
    <property type="component" value="Unassembled WGS sequence"/>
</dbReference>
<gene>
    <name evidence="2" type="ORF">HPP92_025582</name>
</gene>
<reference evidence="2 3" key="1">
    <citation type="journal article" date="2020" name="Nat. Food">
        <title>A phased Vanilla planifolia genome enables genetic improvement of flavour and production.</title>
        <authorList>
            <person name="Hasing T."/>
            <person name="Tang H."/>
            <person name="Brym M."/>
            <person name="Khazi F."/>
            <person name="Huang T."/>
            <person name="Chambers A.H."/>
        </authorList>
    </citation>
    <scope>NUCLEOTIDE SEQUENCE [LARGE SCALE GENOMIC DNA]</scope>
    <source>
        <tissue evidence="2">Leaf</tissue>
    </source>
</reference>
<comment type="caution">
    <text evidence="2">The sequence shown here is derived from an EMBL/GenBank/DDBJ whole genome shotgun (WGS) entry which is preliminary data.</text>
</comment>
<protein>
    <recommendedName>
        <fullName evidence="1">Rhodanese domain-containing protein</fullName>
    </recommendedName>
</protein>
<dbReference type="Pfam" id="PF00581">
    <property type="entry name" value="Rhodanese"/>
    <property type="match status" value="1"/>
</dbReference>
<evidence type="ECO:0000313" key="2">
    <source>
        <dbReference type="EMBL" id="KAG0452918.1"/>
    </source>
</evidence>
<dbReference type="GO" id="GO:0005634">
    <property type="term" value="C:nucleus"/>
    <property type="evidence" value="ECO:0007669"/>
    <property type="project" value="TreeGrafter"/>
</dbReference>
<evidence type="ECO:0000313" key="3">
    <source>
        <dbReference type="Proteomes" id="UP000636800"/>
    </source>
</evidence>
<dbReference type="EMBL" id="JADCNL010000014">
    <property type="protein sequence ID" value="KAG0452918.1"/>
    <property type="molecule type" value="Genomic_DNA"/>
</dbReference>
<dbReference type="PROSITE" id="PS50206">
    <property type="entry name" value="RHODANESE_3"/>
    <property type="match status" value="1"/>
</dbReference>
<organism evidence="2 3">
    <name type="scientific">Vanilla planifolia</name>
    <name type="common">Vanilla</name>
    <dbReference type="NCBI Taxonomy" id="51239"/>
    <lineage>
        <taxon>Eukaryota</taxon>
        <taxon>Viridiplantae</taxon>
        <taxon>Streptophyta</taxon>
        <taxon>Embryophyta</taxon>
        <taxon>Tracheophyta</taxon>
        <taxon>Spermatophyta</taxon>
        <taxon>Magnoliopsida</taxon>
        <taxon>Liliopsida</taxon>
        <taxon>Asparagales</taxon>
        <taxon>Orchidaceae</taxon>
        <taxon>Vanilloideae</taxon>
        <taxon>Vanilleae</taxon>
        <taxon>Vanilla</taxon>
    </lineage>
</organism>
<accession>A0A835U952</accession>